<proteinExistence type="predicted"/>
<dbReference type="AlphaFoldDB" id="A0A9X0U2E0"/>
<organism evidence="3 4">
    <name type="scientific">Tunturiibacter gelidiferens</name>
    <dbReference type="NCBI Taxonomy" id="3069689"/>
    <lineage>
        <taxon>Bacteria</taxon>
        <taxon>Pseudomonadati</taxon>
        <taxon>Acidobacteriota</taxon>
        <taxon>Terriglobia</taxon>
        <taxon>Terriglobales</taxon>
        <taxon>Acidobacteriaceae</taxon>
        <taxon>Tunturiibacter</taxon>
    </lineage>
</organism>
<keyword evidence="4" id="KW-1185">Reference proteome</keyword>
<feature type="region of interest" description="Disordered" evidence="1">
    <location>
        <begin position="29"/>
        <end position="54"/>
    </location>
</feature>
<dbReference type="Proteomes" id="UP000535182">
    <property type="component" value="Unassembled WGS sequence"/>
</dbReference>
<keyword evidence="2" id="KW-0732">Signal</keyword>
<sequence length="381" mass="42881">MHRHKILISILALISSAALAQLPAGMPDPTRQQTYTLHRSSSRESTGANADARTVTPGQTLTVLDVDGPGMISHIWFTLDDPEPYALKRIVLRMYWDGETTPSVETPIGDFFGLGNGIYYHWESLMLSAGADKALNSYFPMPYAHHARITITDEGKLPLNHLYWNIDYRVNAQPLTDDTLYFHAEYRQAQPNKGWTGDWYENGDPIVNYHRNLDGKDNYEWFEAKGHGQFVGVTFSILQNQDGWWGEGNDMFQIDGDTPTIVGTGGEDYFLGAWAYGSAQDYLLHGAPVVGKELAGERSSMYRFHFDSPIPFTKSMRASIEHGHANHRSDNFYSVAYWYQAEPHLPFPPLPNVDERIPTLQFVGGPGNAKGPYDPNSLHPR</sequence>
<name>A0A9X0U2E0_9BACT</name>
<evidence type="ECO:0000256" key="1">
    <source>
        <dbReference type="SAM" id="MobiDB-lite"/>
    </source>
</evidence>
<evidence type="ECO:0008006" key="5">
    <source>
        <dbReference type="Google" id="ProtNLM"/>
    </source>
</evidence>
<evidence type="ECO:0000313" key="4">
    <source>
        <dbReference type="Proteomes" id="UP000535182"/>
    </source>
</evidence>
<feature type="chain" id="PRO_5040897245" description="DUF2961 domain-containing protein" evidence="2">
    <location>
        <begin position="21"/>
        <end position="381"/>
    </location>
</feature>
<dbReference type="EMBL" id="JACHEB010000001">
    <property type="protein sequence ID" value="MBB5326800.1"/>
    <property type="molecule type" value="Genomic_DNA"/>
</dbReference>
<dbReference type="InterPro" id="IPR021345">
    <property type="entry name" value="DUF2961"/>
</dbReference>
<feature type="compositionally biased region" description="Polar residues" evidence="1">
    <location>
        <begin position="30"/>
        <end position="48"/>
    </location>
</feature>
<accession>A0A9X0U2E0</accession>
<gene>
    <name evidence="3" type="ORF">HDF14_000394</name>
</gene>
<dbReference type="Gene3D" id="2.60.120.1390">
    <property type="match status" value="2"/>
</dbReference>
<dbReference type="Pfam" id="PF11175">
    <property type="entry name" value="DUF2961"/>
    <property type="match status" value="1"/>
</dbReference>
<evidence type="ECO:0000256" key="2">
    <source>
        <dbReference type="SAM" id="SignalP"/>
    </source>
</evidence>
<evidence type="ECO:0000313" key="3">
    <source>
        <dbReference type="EMBL" id="MBB5326800.1"/>
    </source>
</evidence>
<protein>
    <recommendedName>
        <fullName evidence="5">DUF2961 domain-containing protein</fullName>
    </recommendedName>
</protein>
<dbReference type="RefSeq" id="WP_183972995.1">
    <property type="nucleotide sequence ID" value="NZ_JACHEB010000001.1"/>
</dbReference>
<comment type="caution">
    <text evidence="3">The sequence shown here is derived from an EMBL/GenBank/DDBJ whole genome shotgun (WGS) entry which is preliminary data.</text>
</comment>
<reference evidence="3 4" key="1">
    <citation type="submission" date="2020-08" db="EMBL/GenBank/DDBJ databases">
        <title>Genomic Encyclopedia of Type Strains, Phase IV (KMG-V): Genome sequencing to study the core and pangenomes of soil and plant-associated prokaryotes.</title>
        <authorList>
            <person name="Whitman W."/>
        </authorList>
    </citation>
    <scope>NUCLEOTIDE SEQUENCE [LARGE SCALE GENOMIC DNA]</scope>
    <source>
        <strain evidence="3 4">X5P2</strain>
    </source>
</reference>
<feature type="signal peptide" evidence="2">
    <location>
        <begin position="1"/>
        <end position="20"/>
    </location>
</feature>